<sequence>MSYTKLSPQLLKSHQVAIIPQEPLQPPYPKWYDPNTKCEYHAGAVGHSMENCFPLKTKVQSLVEVGWLKFKKIGEEPDVNQNPSPNHEGPAINVVNAFTKRYNNEGEKFGCANGNQCLFHPKIDDHSIEDCYEFKNEVQKLMDAKILLVGQMNMQDIKVDMIIDASSNKETSNDTSIYDYLL</sequence>
<dbReference type="EMBL" id="SSTD01008459">
    <property type="protein sequence ID" value="TYK15865.1"/>
    <property type="molecule type" value="Genomic_DNA"/>
</dbReference>
<comment type="caution">
    <text evidence="1">The sequence shown here is derived from an EMBL/GenBank/DDBJ whole genome shotgun (WGS) entry which is preliminary data.</text>
</comment>
<gene>
    <name evidence="1" type="ORF">E5676_scaffold637G00420</name>
</gene>
<evidence type="ECO:0000313" key="2">
    <source>
        <dbReference type="Proteomes" id="UP000321947"/>
    </source>
</evidence>
<protein>
    <recommendedName>
        <fullName evidence="3">Gag-pro-like protein</fullName>
    </recommendedName>
</protein>
<proteinExistence type="predicted"/>
<evidence type="ECO:0008006" key="3">
    <source>
        <dbReference type="Google" id="ProtNLM"/>
    </source>
</evidence>
<dbReference type="AlphaFoldDB" id="A0A5D3CWM1"/>
<dbReference type="Proteomes" id="UP000321947">
    <property type="component" value="Unassembled WGS sequence"/>
</dbReference>
<evidence type="ECO:0000313" key="1">
    <source>
        <dbReference type="EMBL" id="TYK15865.1"/>
    </source>
</evidence>
<reference evidence="1 2" key="1">
    <citation type="submission" date="2019-08" db="EMBL/GenBank/DDBJ databases">
        <title>Draft genome sequences of two oriental melons (Cucumis melo L. var makuwa).</title>
        <authorList>
            <person name="Kwon S.-Y."/>
        </authorList>
    </citation>
    <scope>NUCLEOTIDE SEQUENCE [LARGE SCALE GENOMIC DNA]</scope>
    <source>
        <strain evidence="2">cv. Chang Bougi</strain>
        <tissue evidence="1">Leaf</tissue>
    </source>
</reference>
<accession>A0A5D3CWM1</accession>
<dbReference type="PANTHER" id="PTHR32108:SF9">
    <property type="entry name" value="REVERSE TRANSCRIPTASE RNASE H-LIKE DOMAIN-CONTAINING PROTEIN"/>
    <property type="match status" value="1"/>
</dbReference>
<name>A0A5D3CWM1_CUCMM</name>
<organism evidence="1 2">
    <name type="scientific">Cucumis melo var. makuwa</name>
    <name type="common">Oriental melon</name>
    <dbReference type="NCBI Taxonomy" id="1194695"/>
    <lineage>
        <taxon>Eukaryota</taxon>
        <taxon>Viridiplantae</taxon>
        <taxon>Streptophyta</taxon>
        <taxon>Embryophyta</taxon>
        <taxon>Tracheophyta</taxon>
        <taxon>Spermatophyta</taxon>
        <taxon>Magnoliopsida</taxon>
        <taxon>eudicotyledons</taxon>
        <taxon>Gunneridae</taxon>
        <taxon>Pentapetalae</taxon>
        <taxon>rosids</taxon>
        <taxon>fabids</taxon>
        <taxon>Cucurbitales</taxon>
        <taxon>Cucurbitaceae</taxon>
        <taxon>Benincaseae</taxon>
        <taxon>Cucumis</taxon>
    </lineage>
</organism>
<dbReference type="PANTHER" id="PTHR32108">
    <property type="entry name" value="DNA-DIRECTED RNA POLYMERASE SUBUNIT ALPHA"/>
    <property type="match status" value="1"/>
</dbReference>